<dbReference type="Gene3D" id="1.10.287.1490">
    <property type="match status" value="1"/>
</dbReference>
<evidence type="ECO:0000256" key="1">
    <source>
        <dbReference type="SAM" id="Coils"/>
    </source>
</evidence>
<feature type="region of interest" description="Disordered" evidence="2">
    <location>
        <begin position="362"/>
        <end position="421"/>
    </location>
</feature>
<dbReference type="AlphaFoldDB" id="A0A446BA04"/>
<evidence type="ECO:0000256" key="2">
    <source>
        <dbReference type="SAM" id="MobiDB-lite"/>
    </source>
</evidence>
<reference evidence="3 4" key="1">
    <citation type="submission" date="2018-04" db="EMBL/GenBank/DDBJ databases">
        <authorList>
            <person name="Huttner S."/>
            <person name="Dainat J."/>
        </authorList>
    </citation>
    <scope>NUCLEOTIDE SEQUENCE [LARGE SCALE GENOMIC DNA]</scope>
</reference>
<evidence type="ECO:0000313" key="3">
    <source>
        <dbReference type="EMBL" id="SPQ19344.1"/>
    </source>
</evidence>
<sequence length="421" mass="45895">METAFCECRKCDAPIGRFANLWIQIGKSYFSPVVEPEDDLAVQCHGSVRVGEPDTLVEECHLQDIVCANCGALLGLKCVQTPVNHVLDQNQLLLRLASVDLLDSTGKEIEFAIKRVLNVAEPSRVTRAHRPDPSQGAGFSSAFPEAAELQKLRADLHSQREDIRRIDSNGFRIVSALDKRASRIEVEITKLKGKADSSHGAIGNLQQDLGSMKADIAEVRASVQDPTALASLEARLASVTCTLGEVAQHFTSLKEEIDELKSELSGQRRAMEGLESETRAKVTAARHAEDMASLRAEMMYLRQQVEEASSKGTGQVEAAFPFRELEVLTNNIAKIGSRASQVETLQMELEILKGRVERIEASRQPAADRRQSRIVDPGGLSASSDLLVGMRKRTASPALEPVTKRPSSSVGCSDSLDRKGA</sequence>
<feature type="coiled-coil region" evidence="1">
    <location>
        <begin position="243"/>
        <end position="311"/>
    </location>
</feature>
<organism evidence="3 4">
    <name type="scientific">Thermothielavioides terrestris</name>
    <dbReference type="NCBI Taxonomy" id="2587410"/>
    <lineage>
        <taxon>Eukaryota</taxon>
        <taxon>Fungi</taxon>
        <taxon>Dikarya</taxon>
        <taxon>Ascomycota</taxon>
        <taxon>Pezizomycotina</taxon>
        <taxon>Sordariomycetes</taxon>
        <taxon>Sordariomycetidae</taxon>
        <taxon>Sordariales</taxon>
        <taxon>Chaetomiaceae</taxon>
        <taxon>Thermothielavioides</taxon>
    </lineage>
</organism>
<keyword evidence="1" id="KW-0175">Coiled coil</keyword>
<gene>
    <name evidence="3" type="ORF">TT172_LOCUS1763</name>
</gene>
<name>A0A446BA04_9PEZI</name>
<proteinExistence type="predicted"/>
<dbReference type="Proteomes" id="UP000289323">
    <property type="component" value="Unassembled WGS sequence"/>
</dbReference>
<dbReference type="EMBL" id="OUUZ01000001">
    <property type="protein sequence ID" value="SPQ19344.1"/>
    <property type="molecule type" value="Genomic_DNA"/>
</dbReference>
<feature type="compositionally biased region" description="Basic and acidic residues" evidence="2">
    <location>
        <begin position="362"/>
        <end position="373"/>
    </location>
</feature>
<protein>
    <submittedName>
        <fullName evidence="3">9ceb8438-8679-4902-8adf-6c486c151b7d</fullName>
    </submittedName>
</protein>
<evidence type="ECO:0000313" key="4">
    <source>
        <dbReference type="Proteomes" id="UP000289323"/>
    </source>
</evidence>
<accession>A0A446BA04</accession>